<evidence type="ECO:0000313" key="2">
    <source>
        <dbReference type="Proteomes" id="UP000189941"/>
    </source>
</evidence>
<dbReference type="EMBL" id="FUWO01000011">
    <property type="protein sequence ID" value="SJZ64664.1"/>
    <property type="molecule type" value="Genomic_DNA"/>
</dbReference>
<dbReference type="Proteomes" id="UP000189941">
    <property type="component" value="Unassembled WGS sequence"/>
</dbReference>
<dbReference type="CDD" id="cd07812">
    <property type="entry name" value="SRPBCC"/>
    <property type="match status" value="1"/>
</dbReference>
<evidence type="ECO:0008006" key="3">
    <source>
        <dbReference type="Google" id="ProtNLM"/>
    </source>
</evidence>
<proteinExistence type="predicted"/>
<dbReference type="AlphaFoldDB" id="A0A1T4MD41"/>
<reference evidence="2" key="1">
    <citation type="submission" date="2017-02" db="EMBL/GenBank/DDBJ databases">
        <authorList>
            <person name="Varghese N."/>
            <person name="Submissions S."/>
        </authorList>
    </citation>
    <scope>NUCLEOTIDE SEQUENCE [LARGE SCALE GENOMIC DNA]</scope>
    <source>
        <strain evidence="2">DSM 15739</strain>
    </source>
</reference>
<protein>
    <recommendedName>
        <fullName evidence="3">Polyketide cyclase / dehydrase and lipid transport</fullName>
    </recommendedName>
</protein>
<dbReference type="RefSeq" id="WP_159443885.1">
    <property type="nucleotide sequence ID" value="NZ_FUWO01000011.1"/>
</dbReference>
<gene>
    <name evidence="1" type="ORF">SAMN02746011_01395</name>
</gene>
<keyword evidence="2" id="KW-1185">Reference proteome</keyword>
<accession>A0A1T4MD41</accession>
<dbReference type="Pfam" id="PF11687">
    <property type="entry name" value="DUF3284"/>
    <property type="match status" value="1"/>
</dbReference>
<name>A0A1T4MD41_9LACT</name>
<dbReference type="STRING" id="1121925.SAMN02746011_01395"/>
<organism evidence="1 2">
    <name type="scientific">Globicatella sulfidifaciens DSM 15739</name>
    <dbReference type="NCBI Taxonomy" id="1121925"/>
    <lineage>
        <taxon>Bacteria</taxon>
        <taxon>Bacillati</taxon>
        <taxon>Bacillota</taxon>
        <taxon>Bacilli</taxon>
        <taxon>Lactobacillales</taxon>
        <taxon>Aerococcaceae</taxon>
        <taxon>Globicatella</taxon>
    </lineage>
</organism>
<dbReference type="InterPro" id="IPR021701">
    <property type="entry name" value="DUF3284"/>
</dbReference>
<evidence type="ECO:0000313" key="1">
    <source>
        <dbReference type="EMBL" id="SJZ64664.1"/>
    </source>
</evidence>
<sequence>MEVAKVLNVPIEDVFDAITLSFKQDYYANTDIELVDEEIVEGLTYIKKFGRNNQNSIRLTVKEFKRPTHYCVVYGSNQGKQEIQYQLRAITDKETEVTYIQVYEPAGIFHKANAWIMDKVFAASVKKKIEAQLTGLESFAKTTSQQINTRK</sequence>
<dbReference type="SUPFAM" id="SSF55961">
    <property type="entry name" value="Bet v1-like"/>
    <property type="match status" value="1"/>
</dbReference>
<dbReference type="OrthoDB" id="2139539at2"/>